<reference evidence="1" key="2">
    <citation type="submission" date="2021-04" db="EMBL/GenBank/DDBJ databases">
        <authorList>
            <person name="Gilroy R."/>
        </authorList>
    </citation>
    <scope>NUCLEOTIDE SEQUENCE</scope>
    <source>
        <strain evidence="1">CHK186-16707</strain>
    </source>
</reference>
<accession>A0A9D2HCC4</accession>
<evidence type="ECO:0000313" key="1">
    <source>
        <dbReference type="EMBL" id="HJA08618.1"/>
    </source>
</evidence>
<organism evidence="1 2">
    <name type="scientific">Candidatus Mailhella merdigallinarum</name>
    <dbReference type="NCBI Taxonomy" id="2838658"/>
    <lineage>
        <taxon>Bacteria</taxon>
        <taxon>Pseudomonadati</taxon>
        <taxon>Thermodesulfobacteriota</taxon>
        <taxon>Desulfovibrionia</taxon>
        <taxon>Desulfovibrionales</taxon>
        <taxon>Desulfovibrionaceae</taxon>
        <taxon>Mailhella</taxon>
    </lineage>
</organism>
<proteinExistence type="predicted"/>
<name>A0A9D2HCC4_9BACT</name>
<gene>
    <name evidence="1" type="ORF">H9962_05450</name>
</gene>
<sequence>MRSVLVKAYGSLHPADEAALSAVSGVLEDWYLPDAVELKGDLLRISHEGEYFPAEDVVDALRPFLTEASEGKLDYLDLEAWTLRRFFFRHGRVSERTASLDRALDSCLK</sequence>
<protein>
    <submittedName>
        <fullName evidence="1">Uncharacterized protein</fullName>
    </submittedName>
</protein>
<dbReference type="AlphaFoldDB" id="A0A9D2HCC4"/>
<dbReference type="Proteomes" id="UP000824225">
    <property type="component" value="Unassembled WGS sequence"/>
</dbReference>
<reference evidence="1" key="1">
    <citation type="journal article" date="2021" name="PeerJ">
        <title>Extensive microbial diversity within the chicken gut microbiome revealed by metagenomics and culture.</title>
        <authorList>
            <person name="Gilroy R."/>
            <person name="Ravi A."/>
            <person name="Getino M."/>
            <person name="Pursley I."/>
            <person name="Horton D.L."/>
            <person name="Alikhan N.F."/>
            <person name="Baker D."/>
            <person name="Gharbi K."/>
            <person name="Hall N."/>
            <person name="Watson M."/>
            <person name="Adriaenssens E.M."/>
            <person name="Foster-Nyarko E."/>
            <person name="Jarju S."/>
            <person name="Secka A."/>
            <person name="Antonio M."/>
            <person name="Oren A."/>
            <person name="Chaudhuri R.R."/>
            <person name="La Ragione R."/>
            <person name="Hildebrand F."/>
            <person name="Pallen M.J."/>
        </authorList>
    </citation>
    <scope>NUCLEOTIDE SEQUENCE</scope>
    <source>
        <strain evidence="1">CHK186-16707</strain>
    </source>
</reference>
<comment type="caution">
    <text evidence="1">The sequence shown here is derived from an EMBL/GenBank/DDBJ whole genome shotgun (WGS) entry which is preliminary data.</text>
</comment>
<evidence type="ECO:0000313" key="2">
    <source>
        <dbReference type="Proteomes" id="UP000824225"/>
    </source>
</evidence>
<dbReference type="EMBL" id="DXAN01000017">
    <property type="protein sequence ID" value="HJA08618.1"/>
    <property type="molecule type" value="Genomic_DNA"/>
</dbReference>